<dbReference type="EMBL" id="CAKOFQ010008218">
    <property type="protein sequence ID" value="CAH2012771.1"/>
    <property type="molecule type" value="Genomic_DNA"/>
</dbReference>
<organism evidence="1 2">
    <name type="scientific">Acanthoscelides obtectus</name>
    <name type="common">Bean weevil</name>
    <name type="synonym">Bruchus obtectus</name>
    <dbReference type="NCBI Taxonomy" id="200917"/>
    <lineage>
        <taxon>Eukaryota</taxon>
        <taxon>Metazoa</taxon>
        <taxon>Ecdysozoa</taxon>
        <taxon>Arthropoda</taxon>
        <taxon>Hexapoda</taxon>
        <taxon>Insecta</taxon>
        <taxon>Pterygota</taxon>
        <taxon>Neoptera</taxon>
        <taxon>Endopterygota</taxon>
        <taxon>Coleoptera</taxon>
        <taxon>Polyphaga</taxon>
        <taxon>Cucujiformia</taxon>
        <taxon>Chrysomeloidea</taxon>
        <taxon>Chrysomelidae</taxon>
        <taxon>Bruchinae</taxon>
        <taxon>Bruchini</taxon>
        <taxon>Acanthoscelides</taxon>
    </lineage>
</organism>
<dbReference type="AlphaFoldDB" id="A0A9P0MB82"/>
<name>A0A9P0MB82_ACAOB</name>
<keyword evidence="2" id="KW-1185">Reference proteome</keyword>
<dbReference type="Proteomes" id="UP001152888">
    <property type="component" value="Unassembled WGS sequence"/>
</dbReference>
<reference evidence="1" key="1">
    <citation type="submission" date="2022-03" db="EMBL/GenBank/DDBJ databases">
        <authorList>
            <person name="Sayadi A."/>
        </authorList>
    </citation>
    <scope>NUCLEOTIDE SEQUENCE</scope>
</reference>
<comment type="caution">
    <text evidence="1">The sequence shown here is derived from an EMBL/GenBank/DDBJ whole genome shotgun (WGS) entry which is preliminary data.</text>
</comment>
<protein>
    <submittedName>
        <fullName evidence="1">Uncharacterized protein</fullName>
    </submittedName>
</protein>
<accession>A0A9P0MB82</accession>
<gene>
    <name evidence="1" type="ORF">ACAOBT_LOCUS33006</name>
</gene>
<proteinExistence type="predicted"/>
<dbReference type="OrthoDB" id="6776439at2759"/>
<evidence type="ECO:0000313" key="2">
    <source>
        <dbReference type="Proteomes" id="UP001152888"/>
    </source>
</evidence>
<dbReference type="PANTHER" id="PTHR46481">
    <property type="entry name" value="ZINC FINGER BED DOMAIN-CONTAINING PROTEIN 4"/>
    <property type="match status" value="1"/>
</dbReference>
<evidence type="ECO:0000313" key="1">
    <source>
        <dbReference type="EMBL" id="CAH2012771.1"/>
    </source>
</evidence>
<sequence>MIVLDNQPFSVVENKGFKRLFAVLERKYSIPSRPYFSKTVIPEIYEKCQSRVAEMLADARFISFTTDF</sequence>
<dbReference type="PANTHER" id="PTHR46481:SF4">
    <property type="entry name" value="ZINC FINGER BED DOMAIN-CONTAINING PROTEIN 4"/>
    <property type="match status" value="1"/>
</dbReference>
<dbReference type="SUPFAM" id="SSF140996">
    <property type="entry name" value="Hermes dimerisation domain"/>
    <property type="match status" value="1"/>
</dbReference>
<dbReference type="InterPro" id="IPR052035">
    <property type="entry name" value="ZnF_BED_domain_contain"/>
</dbReference>